<evidence type="ECO:0000313" key="2">
    <source>
        <dbReference type="Proteomes" id="UP000494106"/>
    </source>
</evidence>
<comment type="caution">
    <text evidence="1">The sequence shown here is derived from an EMBL/GenBank/DDBJ whole genome shotgun (WGS) entry which is preliminary data.</text>
</comment>
<reference evidence="1 2" key="1">
    <citation type="submission" date="2020-04" db="EMBL/GenBank/DDBJ databases">
        <authorList>
            <person name="Wallbank WR R."/>
            <person name="Pardo Diaz C."/>
            <person name="Kozak K."/>
            <person name="Martin S."/>
            <person name="Jiggins C."/>
            <person name="Moest M."/>
            <person name="Warren A I."/>
            <person name="Byers J.R.P. K."/>
            <person name="Montejo-Kovacevich G."/>
            <person name="Yen C E."/>
        </authorList>
    </citation>
    <scope>NUCLEOTIDE SEQUENCE [LARGE SCALE GENOMIC DNA]</scope>
</reference>
<keyword evidence="2" id="KW-1185">Reference proteome</keyword>
<evidence type="ECO:0000313" key="1">
    <source>
        <dbReference type="EMBL" id="CAB3258858.1"/>
    </source>
</evidence>
<gene>
    <name evidence="1" type="ORF">APLA_LOCUS16720</name>
</gene>
<sequence>MFFNAIYGDNCAYIIDNDDNKKPHELVKDDITKFNTKKRQYEGKVIDFSSNSDFLQKRRQDFNKTIKQKKKINRRKARSLSLRCIQPLRGSGRFKVDKSF</sequence>
<dbReference type="EMBL" id="CADEBC010000602">
    <property type="protein sequence ID" value="CAB3258858.1"/>
    <property type="molecule type" value="Genomic_DNA"/>
</dbReference>
<proteinExistence type="predicted"/>
<organism evidence="1 2">
    <name type="scientific">Arctia plantaginis</name>
    <name type="common">Wood tiger moth</name>
    <name type="synonym">Phalaena plantaginis</name>
    <dbReference type="NCBI Taxonomy" id="874455"/>
    <lineage>
        <taxon>Eukaryota</taxon>
        <taxon>Metazoa</taxon>
        <taxon>Ecdysozoa</taxon>
        <taxon>Arthropoda</taxon>
        <taxon>Hexapoda</taxon>
        <taxon>Insecta</taxon>
        <taxon>Pterygota</taxon>
        <taxon>Neoptera</taxon>
        <taxon>Endopterygota</taxon>
        <taxon>Lepidoptera</taxon>
        <taxon>Glossata</taxon>
        <taxon>Ditrysia</taxon>
        <taxon>Noctuoidea</taxon>
        <taxon>Erebidae</taxon>
        <taxon>Arctiinae</taxon>
        <taxon>Arctia</taxon>
    </lineage>
</organism>
<protein>
    <submittedName>
        <fullName evidence="1">Uncharacterized protein</fullName>
    </submittedName>
</protein>
<name>A0A8S1BG19_ARCPL</name>
<dbReference type="Proteomes" id="UP000494106">
    <property type="component" value="Unassembled WGS sequence"/>
</dbReference>
<dbReference type="AlphaFoldDB" id="A0A8S1BG19"/>
<accession>A0A8S1BG19</accession>